<dbReference type="Proteomes" id="UP000053900">
    <property type="component" value="Unassembled WGS sequence"/>
</dbReference>
<keyword evidence="1" id="KW-0812">Transmembrane</keyword>
<feature type="transmembrane region" description="Helical" evidence="1">
    <location>
        <begin position="83"/>
        <end position="103"/>
    </location>
</feature>
<comment type="caution">
    <text evidence="2">The sequence shown here is derived from an EMBL/GenBank/DDBJ whole genome shotgun (WGS) entry which is preliminary data.</text>
</comment>
<evidence type="ECO:0000313" key="3">
    <source>
        <dbReference type="Proteomes" id="UP000053900"/>
    </source>
</evidence>
<feature type="transmembrane region" description="Helical" evidence="1">
    <location>
        <begin position="213"/>
        <end position="240"/>
    </location>
</feature>
<evidence type="ECO:0008006" key="4">
    <source>
        <dbReference type="Google" id="ProtNLM"/>
    </source>
</evidence>
<keyword evidence="1" id="KW-0472">Membrane</keyword>
<feature type="transmembrane region" description="Helical" evidence="1">
    <location>
        <begin position="323"/>
        <end position="346"/>
    </location>
</feature>
<evidence type="ECO:0000256" key="1">
    <source>
        <dbReference type="SAM" id="Phobius"/>
    </source>
</evidence>
<keyword evidence="1" id="KW-1133">Transmembrane helix</keyword>
<organism evidence="2 3">
    <name type="scientific">Enhydrobacter aerosaccus</name>
    <dbReference type="NCBI Taxonomy" id="225324"/>
    <lineage>
        <taxon>Bacteria</taxon>
        <taxon>Pseudomonadati</taxon>
        <taxon>Pseudomonadota</taxon>
        <taxon>Alphaproteobacteria</taxon>
        <taxon>Hyphomicrobiales</taxon>
        <taxon>Enhydrobacter</taxon>
    </lineage>
</organism>
<name>A0ABR5IKQ7_9HYPH</name>
<accession>A0ABR5IKQ7</accession>
<feature type="transmembrane region" description="Helical" evidence="1">
    <location>
        <begin position="277"/>
        <end position="298"/>
    </location>
</feature>
<keyword evidence="3" id="KW-1185">Reference proteome</keyword>
<dbReference type="EMBL" id="LGSW01000008">
    <property type="protein sequence ID" value="KND21581.1"/>
    <property type="molecule type" value="Genomic_DNA"/>
</dbReference>
<evidence type="ECO:0000313" key="2">
    <source>
        <dbReference type="EMBL" id="KND21581.1"/>
    </source>
</evidence>
<reference evidence="2 3" key="1">
    <citation type="submission" date="2015-07" db="EMBL/GenBank/DDBJ databases">
        <title>Draft genome of Enhydrobacter aerosaccus.</title>
        <authorList>
            <person name="Wang X."/>
        </authorList>
    </citation>
    <scope>NUCLEOTIDE SEQUENCE [LARGE SCALE GENOMIC DNA]</scope>
    <source>
        <strain evidence="2 3">CGMCC9176</strain>
    </source>
</reference>
<feature type="transmembrane region" description="Helical" evidence="1">
    <location>
        <begin position="173"/>
        <end position="193"/>
    </location>
</feature>
<sequence>MTDSVVPTMPTSRSNLPDLKTFFFAISSVIIVWLPVLVLKLGMVMFSGLIVYALTRGIANWIRRHVVAPKPQFSERIKLDQRAEGIAIFLLVLLTSIGIYLFGDWVAEKASVERFNSLLAQVMLVIDQLHRLLPDSVSQHLPESVSSIKRIFAQTIKDYAPQLQVAGIHTLKGFGYAIIGAVIGGIIAIQVPAHAHLHTKPLTRHFRQKFDELMAGFTDVFFAQVKISSINTILTAIYLLGILPLVGHPLPMAWTVVLITFIAGLLPVIGNLISNTIIVSLSLTHGLIVSISSLLWLVTIHKLEYFLNAQIIGSKIRSTAWELLLFMLVLEATFGLAGLLAAPIIYAQIKRILADRGWII</sequence>
<feature type="transmembrane region" description="Helical" evidence="1">
    <location>
        <begin position="252"/>
        <end position="270"/>
    </location>
</feature>
<gene>
    <name evidence="2" type="ORF">AFK20_08965</name>
</gene>
<proteinExistence type="predicted"/>
<protein>
    <recommendedName>
        <fullName evidence="4">PurR-regulated permease PerM</fullName>
    </recommendedName>
</protein>